<organism evidence="2 3">
    <name type="scientific">Mycena rosella</name>
    <name type="common">Pink bonnet</name>
    <name type="synonym">Agaricus rosellus</name>
    <dbReference type="NCBI Taxonomy" id="1033263"/>
    <lineage>
        <taxon>Eukaryota</taxon>
        <taxon>Fungi</taxon>
        <taxon>Dikarya</taxon>
        <taxon>Basidiomycota</taxon>
        <taxon>Agaricomycotina</taxon>
        <taxon>Agaricomycetes</taxon>
        <taxon>Agaricomycetidae</taxon>
        <taxon>Agaricales</taxon>
        <taxon>Marasmiineae</taxon>
        <taxon>Mycenaceae</taxon>
        <taxon>Mycena</taxon>
    </lineage>
</organism>
<keyword evidence="3" id="KW-1185">Reference proteome</keyword>
<feature type="signal peptide" evidence="1">
    <location>
        <begin position="1"/>
        <end position="19"/>
    </location>
</feature>
<gene>
    <name evidence="2" type="ORF">B0H17DRAFT_1145846</name>
</gene>
<dbReference type="Proteomes" id="UP001221757">
    <property type="component" value="Unassembled WGS sequence"/>
</dbReference>
<dbReference type="AlphaFoldDB" id="A0AAD7CQ28"/>
<evidence type="ECO:0000313" key="2">
    <source>
        <dbReference type="EMBL" id="KAJ7657531.1"/>
    </source>
</evidence>
<name>A0AAD7CQ28_MYCRO</name>
<reference evidence="2" key="1">
    <citation type="submission" date="2023-03" db="EMBL/GenBank/DDBJ databases">
        <title>Massive genome expansion in bonnet fungi (Mycena s.s.) driven by repeated elements and novel gene families across ecological guilds.</title>
        <authorList>
            <consortium name="Lawrence Berkeley National Laboratory"/>
            <person name="Harder C.B."/>
            <person name="Miyauchi S."/>
            <person name="Viragh M."/>
            <person name="Kuo A."/>
            <person name="Thoen E."/>
            <person name="Andreopoulos B."/>
            <person name="Lu D."/>
            <person name="Skrede I."/>
            <person name="Drula E."/>
            <person name="Henrissat B."/>
            <person name="Morin E."/>
            <person name="Kohler A."/>
            <person name="Barry K."/>
            <person name="LaButti K."/>
            <person name="Morin E."/>
            <person name="Salamov A."/>
            <person name="Lipzen A."/>
            <person name="Mereny Z."/>
            <person name="Hegedus B."/>
            <person name="Baldrian P."/>
            <person name="Stursova M."/>
            <person name="Weitz H."/>
            <person name="Taylor A."/>
            <person name="Grigoriev I.V."/>
            <person name="Nagy L.G."/>
            <person name="Martin F."/>
            <person name="Kauserud H."/>
        </authorList>
    </citation>
    <scope>NUCLEOTIDE SEQUENCE</scope>
    <source>
        <strain evidence="2">CBHHK067</strain>
    </source>
</reference>
<evidence type="ECO:0000256" key="1">
    <source>
        <dbReference type="SAM" id="SignalP"/>
    </source>
</evidence>
<dbReference type="EMBL" id="JARKIE010000288">
    <property type="protein sequence ID" value="KAJ7657531.1"/>
    <property type="molecule type" value="Genomic_DNA"/>
</dbReference>
<protein>
    <recommendedName>
        <fullName evidence="4">Hydrophobin</fullName>
    </recommendedName>
</protein>
<keyword evidence="1" id="KW-0732">Signal</keyword>
<feature type="chain" id="PRO_5042217058" description="Hydrophobin" evidence="1">
    <location>
        <begin position="20"/>
        <end position="107"/>
    </location>
</feature>
<proteinExistence type="predicted"/>
<comment type="caution">
    <text evidence="2">The sequence shown here is derived from an EMBL/GenBank/DDBJ whole genome shotgun (WGS) entry which is preliminary data.</text>
</comment>
<evidence type="ECO:0008006" key="4">
    <source>
        <dbReference type="Google" id="ProtNLM"/>
    </source>
</evidence>
<evidence type="ECO:0000313" key="3">
    <source>
        <dbReference type="Proteomes" id="UP001221757"/>
    </source>
</evidence>
<sequence>MFLRTSSVIAALLVPLVFATPYPELRARSVQVCCLPNTSTSGPWYDRVVEELETNHYTVPPRASITEPCFGYTNPCTTGFDPFMCDDLRGIPGPIVIYCGINCVETK</sequence>
<accession>A0AAD7CQ28</accession>